<sequence length="424" mass="44649">MKPPLLFRVRTVTAFLSLQPQDFPVSLPSQSQQQQQQQQDDNNLLSSSKAAEKISQASALLETLQTELTQAGYEVQTVRIATNPFGEWLSHDDMETAKARLCCLNQLLDINGIAFCAVGPAQSIAEIESLCAVIVETSPYVSCSATVAAGDVVAARAAAHCMRHIAGMANGLGNFRFCAAAATCPPGIPFFPVAKAASCHDTDGDDSIQLGFAIGLENGPLAHHWLSQAGSIANVPTVFKEGMASTLSPLQDLCLQVADINEYSYLGMDTSLNPSLDADNGSVAAAIECLSELDQFGGPGTIAAAAAITTALQSLPDIQLVGYCGLMLPVCEDHRLAALATSADIKIADLLSISSVCGVGIDTVPLAGDVSEDRLTALILDVAGLAARWNKPLSCRVLPFEGKQVGQMTDFDSPYMVNTRTFAL</sequence>
<dbReference type="Proteomes" id="UP001153069">
    <property type="component" value="Unassembled WGS sequence"/>
</dbReference>
<dbReference type="Pfam" id="PF05167">
    <property type="entry name" value="DUF711"/>
    <property type="match status" value="1"/>
</dbReference>
<dbReference type="SUPFAM" id="SSF51998">
    <property type="entry name" value="PFL-like glycyl radical enzymes"/>
    <property type="match status" value="1"/>
</dbReference>
<dbReference type="OrthoDB" id="10263808at2759"/>
<dbReference type="EMBL" id="CAICTM010000414">
    <property type="protein sequence ID" value="CAB9510015.1"/>
    <property type="molecule type" value="Genomic_DNA"/>
</dbReference>
<dbReference type="PANTHER" id="PTHR37560">
    <property type="entry name" value="UPF0210 PROTEIN SPR0218"/>
    <property type="match status" value="1"/>
</dbReference>
<evidence type="ECO:0000313" key="2">
    <source>
        <dbReference type="EMBL" id="CAB9510015.1"/>
    </source>
</evidence>
<accession>A0A9N8DXA2</accession>
<keyword evidence="3" id="KW-1185">Reference proteome</keyword>
<dbReference type="InterPro" id="IPR007841">
    <property type="entry name" value="UPF0210"/>
</dbReference>
<name>A0A9N8DXA2_9STRA</name>
<feature type="compositionally biased region" description="Low complexity" evidence="1">
    <location>
        <begin position="29"/>
        <end position="47"/>
    </location>
</feature>
<feature type="region of interest" description="Disordered" evidence="1">
    <location>
        <begin position="25"/>
        <end position="47"/>
    </location>
</feature>
<evidence type="ECO:0000313" key="3">
    <source>
        <dbReference type="Proteomes" id="UP001153069"/>
    </source>
</evidence>
<proteinExistence type="predicted"/>
<dbReference type="AlphaFoldDB" id="A0A9N8DXA2"/>
<dbReference type="PANTHER" id="PTHR37560:SF2">
    <property type="entry name" value="DUF711 DOMAIN-CONTAINING PROTEIN"/>
    <property type="match status" value="1"/>
</dbReference>
<evidence type="ECO:0000256" key="1">
    <source>
        <dbReference type="SAM" id="MobiDB-lite"/>
    </source>
</evidence>
<comment type="caution">
    <text evidence="2">The sequence shown here is derived from an EMBL/GenBank/DDBJ whole genome shotgun (WGS) entry which is preliminary data.</text>
</comment>
<protein>
    <submittedName>
        <fullName evidence="2">UPF0210 protein</fullName>
    </submittedName>
</protein>
<dbReference type="Gene3D" id="3.20.70.20">
    <property type="match status" value="1"/>
</dbReference>
<gene>
    <name evidence="2" type="ORF">SEMRO_415_G138440.1</name>
</gene>
<reference evidence="2" key="1">
    <citation type="submission" date="2020-06" db="EMBL/GenBank/DDBJ databases">
        <authorList>
            <consortium name="Plant Systems Biology data submission"/>
        </authorList>
    </citation>
    <scope>NUCLEOTIDE SEQUENCE</scope>
    <source>
        <strain evidence="2">D6</strain>
    </source>
</reference>
<organism evidence="2 3">
    <name type="scientific">Seminavis robusta</name>
    <dbReference type="NCBI Taxonomy" id="568900"/>
    <lineage>
        <taxon>Eukaryota</taxon>
        <taxon>Sar</taxon>
        <taxon>Stramenopiles</taxon>
        <taxon>Ochrophyta</taxon>
        <taxon>Bacillariophyta</taxon>
        <taxon>Bacillariophyceae</taxon>
        <taxon>Bacillariophycidae</taxon>
        <taxon>Naviculales</taxon>
        <taxon>Naviculaceae</taxon>
        <taxon>Seminavis</taxon>
    </lineage>
</organism>